<dbReference type="GO" id="GO:0032259">
    <property type="term" value="P:methylation"/>
    <property type="evidence" value="ECO:0007669"/>
    <property type="project" value="UniProtKB-KW"/>
</dbReference>
<keyword evidence="8" id="KW-1185">Reference proteome</keyword>
<dbReference type="CDD" id="cd02440">
    <property type="entry name" value="AdoMet_MTases"/>
    <property type="match status" value="1"/>
</dbReference>
<dbReference type="HAMAP" id="MF_00560">
    <property type="entry name" value="Tran_acon_Me_trans"/>
    <property type="match status" value="1"/>
</dbReference>
<dbReference type="InterPro" id="IPR029063">
    <property type="entry name" value="SAM-dependent_MTases_sf"/>
</dbReference>
<evidence type="ECO:0000259" key="6">
    <source>
        <dbReference type="Pfam" id="PF13649"/>
    </source>
</evidence>
<dbReference type="RefSeq" id="WP_254028084.1">
    <property type="nucleotide sequence ID" value="NZ_CAKXZS010000078.1"/>
</dbReference>
<feature type="domain" description="Methyltransferase" evidence="6">
    <location>
        <begin position="43"/>
        <end position="132"/>
    </location>
</feature>
<evidence type="ECO:0000256" key="1">
    <source>
        <dbReference type="ARBA" id="ARBA00022490"/>
    </source>
</evidence>
<comment type="function">
    <text evidence="5">Catalyzes the S-adenosylmethionine monomethyl esterification of trans-aconitate.</text>
</comment>
<evidence type="ECO:0000256" key="3">
    <source>
        <dbReference type="ARBA" id="ARBA00022679"/>
    </source>
</evidence>
<dbReference type="PANTHER" id="PTHR43861:SF1">
    <property type="entry name" value="TRANS-ACONITATE 2-METHYLTRANSFERASE"/>
    <property type="match status" value="1"/>
</dbReference>
<dbReference type="EC" id="2.1.1.144" evidence="5"/>
<reference evidence="7" key="1">
    <citation type="submission" date="2022-03" db="EMBL/GenBank/DDBJ databases">
        <authorList>
            <person name="Brunel B."/>
        </authorList>
    </citation>
    <scope>NUCLEOTIDE SEQUENCE</scope>
    <source>
        <strain evidence="7">STM4922sample</strain>
    </source>
</reference>
<accession>A0ABM9EEN5</accession>
<dbReference type="GO" id="GO:0030798">
    <property type="term" value="F:trans-aconitate 2-methyltransferase activity"/>
    <property type="evidence" value="ECO:0007669"/>
    <property type="project" value="UniProtKB-EC"/>
</dbReference>
<dbReference type="Gene3D" id="1.10.150.290">
    <property type="entry name" value="S-adenosyl-L-methionine-dependent methyltransferases"/>
    <property type="match status" value="1"/>
</dbReference>
<name>A0ABM9EEN5_9HYPH</name>
<keyword evidence="4 5" id="KW-0949">S-adenosyl-L-methionine</keyword>
<dbReference type="InterPro" id="IPR023149">
    <property type="entry name" value="Trans_acon_MeTrfase_C"/>
</dbReference>
<gene>
    <name evidence="5 7" type="primary">tam</name>
    <name evidence="7" type="ORF">MES4922_80117</name>
</gene>
<evidence type="ECO:0000313" key="7">
    <source>
        <dbReference type="EMBL" id="CAH2407814.1"/>
    </source>
</evidence>
<keyword evidence="3 5" id="KW-0808">Transferase</keyword>
<dbReference type="NCBIfam" id="NF002463">
    <property type="entry name" value="PRK01683.1"/>
    <property type="match status" value="1"/>
</dbReference>
<dbReference type="InterPro" id="IPR041698">
    <property type="entry name" value="Methyltransf_25"/>
</dbReference>
<dbReference type="Pfam" id="PF13649">
    <property type="entry name" value="Methyltransf_25"/>
    <property type="match status" value="1"/>
</dbReference>
<dbReference type="Proteomes" id="UP001152604">
    <property type="component" value="Unassembled WGS sequence"/>
</dbReference>
<dbReference type="PANTHER" id="PTHR43861">
    <property type="entry name" value="TRANS-ACONITATE 2-METHYLTRANSFERASE-RELATED"/>
    <property type="match status" value="1"/>
</dbReference>
<evidence type="ECO:0000256" key="2">
    <source>
        <dbReference type="ARBA" id="ARBA00022603"/>
    </source>
</evidence>
<evidence type="ECO:0000256" key="4">
    <source>
        <dbReference type="ARBA" id="ARBA00022691"/>
    </source>
</evidence>
<sequence>MISTAAKAKLDWSAAQYLKFEDERTRPARDLVAQVPVAAPHRVVDIGCGPGNSTELLVERWPSAQVSGLDTSPDMIEKARARLPEVAFELADAAAWQPEKPVDVIFANAVFQWLPGHPAIFQRLMGFLAPGGALAVQMPDNMGEPSHRLMRETAAEMPFAEKLEGAARGPLPPVSFYYDLLSPFSDRLDIWHTAYNHPLADAGAIVEWLKSTGLKPFLDPLDEDERRLFLTRYTARITEAYPNTANGKVLLRFPRLFIVARRAAKND</sequence>
<comment type="similarity">
    <text evidence="5">Belongs to the methyltransferase superfamily. Tam family.</text>
</comment>
<comment type="caution">
    <text evidence="7">The sequence shown here is derived from an EMBL/GenBank/DDBJ whole genome shotgun (WGS) entry which is preliminary data.</text>
</comment>
<organism evidence="7 8">
    <name type="scientific">Mesorhizobium ventifaucium</name>
    <dbReference type="NCBI Taxonomy" id="666020"/>
    <lineage>
        <taxon>Bacteria</taxon>
        <taxon>Pseudomonadati</taxon>
        <taxon>Pseudomonadota</taxon>
        <taxon>Alphaproteobacteria</taxon>
        <taxon>Hyphomicrobiales</taxon>
        <taxon>Phyllobacteriaceae</taxon>
        <taxon>Mesorhizobium</taxon>
    </lineage>
</organism>
<protein>
    <recommendedName>
        <fullName evidence="5">Trans-aconitate 2-methyltransferase</fullName>
        <ecNumber evidence="5">2.1.1.144</ecNumber>
    </recommendedName>
</protein>
<keyword evidence="2 5" id="KW-0489">Methyltransferase</keyword>
<keyword evidence="1 5" id="KW-0963">Cytoplasm</keyword>
<dbReference type="SUPFAM" id="SSF53335">
    <property type="entry name" value="S-adenosyl-L-methionine-dependent methyltransferases"/>
    <property type="match status" value="1"/>
</dbReference>
<evidence type="ECO:0000313" key="8">
    <source>
        <dbReference type="Proteomes" id="UP001152604"/>
    </source>
</evidence>
<comment type="catalytic activity">
    <reaction evidence="5">
        <text>trans-aconitate + S-adenosyl-L-methionine = (E)-3-(methoxycarbonyl)pent-2-enedioate + S-adenosyl-L-homocysteine</text>
        <dbReference type="Rhea" id="RHEA:14969"/>
        <dbReference type="ChEBI" id="CHEBI:15708"/>
        <dbReference type="ChEBI" id="CHEBI:57470"/>
        <dbReference type="ChEBI" id="CHEBI:57856"/>
        <dbReference type="ChEBI" id="CHEBI:59789"/>
        <dbReference type="EC" id="2.1.1.144"/>
    </reaction>
</comment>
<dbReference type="InterPro" id="IPR023506">
    <property type="entry name" value="Trans-aconitate_MeTrfase"/>
</dbReference>
<evidence type="ECO:0000256" key="5">
    <source>
        <dbReference type="HAMAP-Rule" id="MF_00560"/>
    </source>
</evidence>
<comment type="subcellular location">
    <subcellularLocation>
        <location evidence="5">Cytoplasm</location>
    </subcellularLocation>
</comment>
<dbReference type="EMBL" id="CAKXZS010000078">
    <property type="protein sequence ID" value="CAH2407814.1"/>
    <property type="molecule type" value="Genomic_DNA"/>
</dbReference>
<dbReference type="Gene3D" id="3.40.50.150">
    <property type="entry name" value="Vaccinia Virus protein VP39"/>
    <property type="match status" value="1"/>
</dbReference>
<proteinExistence type="inferred from homology"/>